<evidence type="ECO:0000313" key="1">
    <source>
        <dbReference type="EMBL" id="KAF6364742.1"/>
    </source>
</evidence>
<reference evidence="1 2" key="1">
    <citation type="journal article" date="2020" name="Nature">
        <title>Six reference-quality genomes reveal evolution of bat adaptations.</title>
        <authorList>
            <person name="Jebb D."/>
            <person name="Huang Z."/>
            <person name="Pippel M."/>
            <person name="Hughes G.M."/>
            <person name="Lavrichenko K."/>
            <person name="Devanna P."/>
            <person name="Winkler S."/>
            <person name="Jermiin L.S."/>
            <person name="Skirmuntt E.C."/>
            <person name="Katzourakis A."/>
            <person name="Burkitt-Gray L."/>
            <person name="Ray D.A."/>
            <person name="Sullivan K.A.M."/>
            <person name="Roscito J.G."/>
            <person name="Kirilenko B.M."/>
            <person name="Davalos L.M."/>
            <person name="Corthals A.P."/>
            <person name="Power M.L."/>
            <person name="Jones G."/>
            <person name="Ransome R.D."/>
            <person name="Dechmann D.K.N."/>
            <person name="Locatelli A.G."/>
            <person name="Puechmaille S.J."/>
            <person name="Fedrigo O."/>
            <person name="Jarvis E.D."/>
            <person name="Hiller M."/>
            <person name="Vernes S.C."/>
            <person name="Myers E.W."/>
            <person name="Teeling E.C."/>
        </authorList>
    </citation>
    <scope>NUCLEOTIDE SEQUENCE [LARGE SCALE GENOMIC DNA]</scope>
    <source>
        <strain evidence="1">MRhiFer1</strain>
        <tissue evidence="1">Lung</tissue>
    </source>
</reference>
<evidence type="ECO:0000313" key="2">
    <source>
        <dbReference type="Proteomes" id="UP000585614"/>
    </source>
</evidence>
<comment type="caution">
    <text evidence="1">The sequence shown here is derived from an EMBL/GenBank/DDBJ whole genome shotgun (WGS) entry which is preliminary data.</text>
</comment>
<dbReference type="Proteomes" id="UP000585614">
    <property type="component" value="Unassembled WGS sequence"/>
</dbReference>
<organism evidence="1 2">
    <name type="scientific">Rhinolophus ferrumequinum</name>
    <name type="common">Greater horseshoe bat</name>
    <dbReference type="NCBI Taxonomy" id="59479"/>
    <lineage>
        <taxon>Eukaryota</taxon>
        <taxon>Metazoa</taxon>
        <taxon>Chordata</taxon>
        <taxon>Craniata</taxon>
        <taxon>Vertebrata</taxon>
        <taxon>Euteleostomi</taxon>
        <taxon>Mammalia</taxon>
        <taxon>Eutheria</taxon>
        <taxon>Laurasiatheria</taxon>
        <taxon>Chiroptera</taxon>
        <taxon>Yinpterochiroptera</taxon>
        <taxon>Rhinolophoidea</taxon>
        <taxon>Rhinolophidae</taxon>
        <taxon>Rhinolophinae</taxon>
        <taxon>Rhinolophus</taxon>
    </lineage>
</organism>
<accession>A0A7J7YS53</accession>
<dbReference type="EMBL" id="JACAGC010000005">
    <property type="protein sequence ID" value="KAF6364742.1"/>
    <property type="molecule type" value="Genomic_DNA"/>
</dbReference>
<sequence length="124" mass="13342">MACKLFMGCCCPVPSGTQGHKCSSGGALPTLGAWRSPEKASGVPDTPPGEHSRIVQKCCVVGKHKCMCIGPAPVGDRGRLGTKLELVGRGRLARPKTECEQLTRKHPNQARAVRLPFMYILCRD</sequence>
<protein>
    <submittedName>
        <fullName evidence="1">Uncharacterized protein</fullName>
    </submittedName>
</protein>
<gene>
    <name evidence="1" type="ORF">mRhiFer1_009866</name>
</gene>
<proteinExistence type="predicted"/>
<name>A0A7J7YS53_RHIFE</name>
<dbReference type="AlphaFoldDB" id="A0A7J7YS53"/>